<dbReference type="Proteomes" id="UP000287224">
    <property type="component" value="Unassembled WGS sequence"/>
</dbReference>
<dbReference type="Gene3D" id="3.60.21.10">
    <property type="match status" value="1"/>
</dbReference>
<evidence type="ECO:0000313" key="2">
    <source>
        <dbReference type="EMBL" id="GCE08467.1"/>
    </source>
</evidence>
<name>A0A401ZNK4_9CHLR</name>
<dbReference type="PANTHER" id="PTHR43143:SF1">
    <property type="entry name" value="SERINE_THREONINE-PROTEIN PHOSPHATASE CPPED1"/>
    <property type="match status" value="1"/>
</dbReference>
<dbReference type="Pfam" id="PF00149">
    <property type="entry name" value="Metallophos"/>
    <property type="match status" value="1"/>
</dbReference>
<dbReference type="InterPro" id="IPR029052">
    <property type="entry name" value="Metallo-depent_PP-like"/>
</dbReference>
<proteinExistence type="predicted"/>
<keyword evidence="3" id="KW-1185">Reference proteome</keyword>
<accession>A0A401ZNK4</accession>
<protein>
    <recommendedName>
        <fullName evidence="1">Calcineurin-like phosphoesterase domain-containing protein</fullName>
    </recommendedName>
</protein>
<dbReference type="AlphaFoldDB" id="A0A401ZNK4"/>
<dbReference type="InterPro" id="IPR004843">
    <property type="entry name" value="Calcineurin-like_PHP"/>
</dbReference>
<reference evidence="3" key="1">
    <citation type="submission" date="2018-12" db="EMBL/GenBank/DDBJ databases">
        <title>Tengunoibacter tsumagoiensis gen. nov., sp. nov., Dictyobacter kobayashii sp. nov., D. alpinus sp. nov., and D. joshuensis sp. nov. and description of Dictyobacteraceae fam. nov. within the order Ktedonobacterales isolated from Tengu-no-mugimeshi.</title>
        <authorList>
            <person name="Wang C.M."/>
            <person name="Zheng Y."/>
            <person name="Sakai Y."/>
            <person name="Toyoda A."/>
            <person name="Minakuchi Y."/>
            <person name="Abe K."/>
            <person name="Yokota A."/>
            <person name="Yabe S."/>
        </authorList>
    </citation>
    <scope>NUCLEOTIDE SEQUENCE [LARGE SCALE GENOMIC DNA]</scope>
    <source>
        <strain evidence="3">S-27</strain>
    </source>
</reference>
<dbReference type="RefSeq" id="WP_126601006.1">
    <property type="nucleotide sequence ID" value="NZ_BIFQ01000002.1"/>
</dbReference>
<feature type="domain" description="Calcineurin-like phosphoesterase" evidence="1">
    <location>
        <begin position="74"/>
        <end position="281"/>
    </location>
</feature>
<comment type="caution">
    <text evidence="2">The sequence shown here is derived from an EMBL/GenBank/DDBJ whole genome shotgun (WGS) entry which is preliminary data.</text>
</comment>
<dbReference type="EMBL" id="BIFQ01000002">
    <property type="protein sequence ID" value="GCE08467.1"/>
    <property type="molecule type" value="Genomic_DNA"/>
</dbReference>
<dbReference type="InterPro" id="IPR051918">
    <property type="entry name" value="STPP_CPPED1"/>
</dbReference>
<dbReference type="GO" id="GO:0016787">
    <property type="term" value="F:hydrolase activity"/>
    <property type="evidence" value="ECO:0007669"/>
    <property type="project" value="InterPro"/>
</dbReference>
<dbReference type="OrthoDB" id="9809781at2"/>
<sequence>MPDNSRPRRFSADVPDLHGTQINRLHSKFATQPFRPLPRPTGNPPYHVELSQILPADAMQSMIDARKMVFHTVGDTGGVKNPVDQQLVVNHMENDFQATDPVDRPAFFYNLGDVVYFYGEESEYYAQFYEPNSHYPAPIFAIPGNHDGDIQDQSVPSLQAFVTNFCAPEARIAPASGDAPRDTMTQPNVYWTLDTPFATFIGLYTNVPEGGALDATQINWFHSELSQAPTDKALIVATHHPIYSGDSYHSGSQYMDGILDAAMQATGRVPHLVLTGHVHNYQRFTRQYNDKPITYLVAGSGGYWNLHSMLPAIKHPPTPIEFPYPMPDRPDVSLNMFSDDRHGYLKMTVTPDAIQGEYYTVPRSQESWSAPASLLDQFSILLH</sequence>
<evidence type="ECO:0000259" key="1">
    <source>
        <dbReference type="Pfam" id="PF00149"/>
    </source>
</evidence>
<evidence type="ECO:0000313" key="3">
    <source>
        <dbReference type="Proteomes" id="UP000287224"/>
    </source>
</evidence>
<gene>
    <name evidence="2" type="ORF">KDAU_57960</name>
</gene>
<dbReference type="PANTHER" id="PTHR43143">
    <property type="entry name" value="METALLOPHOSPHOESTERASE, CALCINEURIN SUPERFAMILY"/>
    <property type="match status" value="1"/>
</dbReference>
<organism evidence="2 3">
    <name type="scientific">Dictyobacter aurantiacus</name>
    <dbReference type="NCBI Taxonomy" id="1936993"/>
    <lineage>
        <taxon>Bacteria</taxon>
        <taxon>Bacillati</taxon>
        <taxon>Chloroflexota</taxon>
        <taxon>Ktedonobacteria</taxon>
        <taxon>Ktedonobacterales</taxon>
        <taxon>Dictyobacteraceae</taxon>
        <taxon>Dictyobacter</taxon>
    </lineage>
</organism>
<dbReference type="SUPFAM" id="SSF56300">
    <property type="entry name" value="Metallo-dependent phosphatases"/>
    <property type="match status" value="1"/>
</dbReference>